<dbReference type="InterPro" id="IPR009057">
    <property type="entry name" value="Homeodomain-like_sf"/>
</dbReference>
<dbReference type="PROSITE" id="PS00041">
    <property type="entry name" value="HTH_ARAC_FAMILY_1"/>
    <property type="match status" value="1"/>
</dbReference>
<protein>
    <submittedName>
        <fullName evidence="5">Helix-turn-helix domain-containing protein</fullName>
    </submittedName>
</protein>
<dbReference type="SUPFAM" id="SSF51215">
    <property type="entry name" value="Regulatory protein AraC"/>
    <property type="match status" value="1"/>
</dbReference>
<proteinExistence type="predicted"/>
<accession>A0A6M8SNW3</accession>
<dbReference type="AlphaFoldDB" id="A0A6M8SNW3"/>
<reference evidence="5 6" key="1">
    <citation type="submission" date="2020-05" db="EMBL/GenBank/DDBJ databases">
        <title>Complete genome sequence of Deefgea sp. D17.</title>
        <authorList>
            <person name="Bae J.-W."/>
            <person name="Han J.E."/>
        </authorList>
    </citation>
    <scope>NUCLEOTIDE SEQUENCE [LARGE SCALE GENOMIC DNA]</scope>
    <source>
        <strain evidence="5 6">D17</strain>
    </source>
</reference>
<gene>
    <name evidence="5" type="ORF">HQN60_03455</name>
</gene>
<feature type="domain" description="HTH araC/xylS-type" evidence="4">
    <location>
        <begin position="190"/>
        <end position="287"/>
    </location>
</feature>
<organism evidence="5 6">
    <name type="scientific">Deefgea piscis</name>
    <dbReference type="NCBI Taxonomy" id="2739061"/>
    <lineage>
        <taxon>Bacteria</taxon>
        <taxon>Pseudomonadati</taxon>
        <taxon>Pseudomonadota</taxon>
        <taxon>Betaproteobacteria</taxon>
        <taxon>Neisseriales</taxon>
        <taxon>Chitinibacteraceae</taxon>
        <taxon>Deefgea</taxon>
    </lineage>
</organism>
<dbReference type="Pfam" id="PF02311">
    <property type="entry name" value="AraC_binding"/>
    <property type="match status" value="1"/>
</dbReference>
<dbReference type="RefSeq" id="WP_173532366.1">
    <property type="nucleotide sequence ID" value="NZ_CP054143.1"/>
</dbReference>
<dbReference type="EMBL" id="CP054143">
    <property type="protein sequence ID" value="QKJ65858.1"/>
    <property type="molecule type" value="Genomic_DNA"/>
</dbReference>
<dbReference type="KEGG" id="dee:HQN60_03455"/>
<dbReference type="CDD" id="cd02208">
    <property type="entry name" value="cupin_RmlC-like"/>
    <property type="match status" value="1"/>
</dbReference>
<dbReference type="InterPro" id="IPR018062">
    <property type="entry name" value="HTH_AraC-typ_CS"/>
</dbReference>
<keyword evidence="2" id="KW-0238">DNA-binding</keyword>
<evidence type="ECO:0000256" key="2">
    <source>
        <dbReference type="ARBA" id="ARBA00023125"/>
    </source>
</evidence>
<dbReference type="Pfam" id="PF12833">
    <property type="entry name" value="HTH_18"/>
    <property type="match status" value="1"/>
</dbReference>
<dbReference type="Gene3D" id="1.10.10.60">
    <property type="entry name" value="Homeodomain-like"/>
    <property type="match status" value="1"/>
</dbReference>
<dbReference type="InterPro" id="IPR037923">
    <property type="entry name" value="HTH-like"/>
</dbReference>
<keyword evidence="1" id="KW-0805">Transcription regulation</keyword>
<dbReference type="PANTHER" id="PTHR43280">
    <property type="entry name" value="ARAC-FAMILY TRANSCRIPTIONAL REGULATOR"/>
    <property type="match status" value="1"/>
</dbReference>
<dbReference type="PROSITE" id="PS01124">
    <property type="entry name" value="HTH_ARAC_FAMILY_2"/>
    <property type="match status" value="1"/>
</dbReference>
<evidence type="ECO:0000259" key="4">
    <source>
        <dbReference type="PROSITE" id="PS01124"/>
    </source>
</evidence>
<dbReference type="SUPFAM" id="SSF46689">
    <property type="entry name" value="Homeodomain-like"/>
    <property type="match status" value="1"/>
</dbReference>
<evidence type="ECO:0000313" key="5">
    <source>
        <dbReference type="EMBL" id="QKJ65858.1"/>
    </source>
</evidence>
<keyword evidence="3" id="KW-0804">Transcription</keyword>
<dbReference type="SMART" id="SM00342">
    <property type="entry name" value="HTH_ARAC"/>
    <property type="match status" value="1"/>
</dbReference>
<dbReference type="PANTHER" id="PTHR43280:SF2">
    <property type="entry name" value="HTH-TYPE TRANSCRIPTIONAL REGULATOR EXSA"/>
    <property type="match status" value="1"/>
</dbReference>
<evidence type="ECO:0000256" key="1">
    <source>
        <dbReference type="ARBA" id="ARBA00023015"/>
    </source>
</evidence>
<keyword evidence="6" id="KW-1185">Reference proteome</keyword>
<dbReference type="GO" id="GO:0043565">
    <property type="term" value="F:sequence-specific DNA binding"/>
    <property type="evidence" value="ECO:0007669"/>
    <property type="project" value="InterPro"/>
</dbReference>
<sequence length="299" mass="33892">MALIYRERLDIGPDSPQIMVGTHVFHKEPYPPLRDRGILICGISEGRDFFEVERVDTPWHVLAFCLTGRGEVFTPDGVKRGFGAGQLALMPQGVHSGYRRIGDAPMLHVWFLLHCTSRWDFLNRAQPAIFHSQDGTALLDALRQFHREVLRFNTGDATSLAVPALDYLCLQLERATKALSSKQGWSEQLEQLFAHAQKNLQHDWSNAALAAQLHITTTHLHRLCTQHLGETPNKIVFRMKMNQAKELLMHGISVGEVARITGYQEIASFSRRFRQHFGYNPSQVLGKHLASAGHQQIWD</sequence>
<dbReference type="InterPro" id="IPR003313">
    <property type="entry name" value="AraC-bd"/>
</dbReference>
<name>A0A6M8SNW3_9NEIS</name>
<evidence type="ECO:0000256" key="3">
    <source>
        <dbReference type="ARBA" id="ARBA00023163"/>
    </source>
</evidence>
<dbReference type="InterPro" id="IPR018060">
    <property type="entry name" value="HTH_AraC"/>
</dbReference>
<dbReference type="GO" id="GO:0003700">
    <property type="term" value="F:DNA-binding transcription factor activity"/>
    <property type="evidence" value="ECO:0007669"/>
    <property type="project" value="InterPro"/>
</dbReference>
<evidence type="ECO:0000313" key="6">
    <source>
        <dbReference type="Proteomes" id="UP000504844"/>
    </source>
</evidence>
<dbReference type="Proteomes" id="UP000504844">
    <property type="component" value="Chromosome"/>
</dbReference>